<dbReference type="RefSeq" id="WP_265581849.1">
    <property type="nucleotide sequence ID" value="NZ_CP036172.1"/>
</dbReference>
<name>A0A8A3S4E3_9EURY</name>
<accession>A0A8A3S4E3</accession>
<evidence type="ECO:0000313" key="1">
    <source>
        <dbReference type="EMBL" id="QSZ66506.1"/>
    </source>
</evidence>
<dbReference type="Proteomes" id="UP001042704">
    <property type="component" value="Chromosome"/>
</dbReference>
<evidence type="ECO:0000313" key="2">
    <source>
        <dbReference type="Proteomes" id="UP001042704"/>
    </source>
</evidence>
<dbReference type="AlphaFoldDB" id="A0A8A3S4E3"/>
<dbReference type="EMBL" id="CP036172">
    <property type="protein sequence ID" value="QSZ66506.1"/>
    <property type="molecule type" value="Genomic_DNA"/>
</dbReference>
<reference evidence="1" key="2">
    <citation type="submission" date="2019-02" db="EMBL/GenBank/DDBJ databases">
        <authorList>
            <person name="Chen S.-C."/>
            <person name="Chien H.-H."/>
            <person name="Lai M.-C."/>
        </authorList>
    </citation>
    <scope>NUCLEOTIDE SEQUENCE</scope>
    <source>
        <strain evidence="1">N2F9704</strain>
    </source>
</reference>
<dbReference type="GeneID" id="76423261"/>
<sequence length="128" mass="14293">MVDIIYEKDLRPMKYHVLTGPRQDRAVRAIAKWFNVRVQPMRKFLIERLDMSDMENMPARWEVAEAAPEADPLDAALGAHRFTQNIPLFTDEEMARALQAARAAASEGAGTDTAAKAGKDLLKEVIIG</sequence>
<protein>
    <submittedName>
        <fullName evidence="1">DUF1959 domain-containing protein</fullName>
    </submittedName>
</protein>
<dbReference type="Gene3D" id="1.10.3070.10">
    <property type="entry name" value="EhaM-like"/>
    <property type="match status" value="1"/>
</dbReference>
<reference evidence="1" key="1">
    <citation type="journal article" date="2001" name="Int. J. Syst. Evol. Microbiol.">
        <title>Methanofollis aquaemaris sp. nov., a methanogen isolated from an aquaculture fish pond.</title>
        <authorList>
            <person name="Lai M.C."/>
            <person name="Chen S.C."/>
        </authorList>
    </citation>
    <scope>NUCLEOTIDE SEQUENCE</scope>
    <source>
        <strain evidence="1">N2F9704</strain>
    </source>
</reference>
<gene>
    <name evidence="1" type="ORF">RJ40_02815</name>
</gene>
<dbReference type="KEGG" id="maqe:RJ40_02815"/>
<keyword evidence="2" id="KW-1185">Reference proteome</keyword>
<dbReference type="InterPro" id="IPR036606">
    <property type="entry name" value="EhaM-like_sf"/>
</dbReference>
<organism evidence="1 2">
    <name type="scientific">Methanofollis aquaemaris</name>
    <dbReference type="NCBI Taxonomy" id="126734"/>
    <lineage>
        <taxon>Archaea</taxon>
        <taxon>Methanobacteriati</taxon>
        <taxon>Methanobacteriota</taxon>
        <taxon>Stenosarchaea group</taxon>
        <taxon>Methanomicrobia</taxon>
        <taxon>Methanomicrobiales</taxon>
        <taxon>Methanomicrobiaceae</taxon>
        <taxon>Methanofollis</taxon>
    </lineage>
</organism>
<dbReference type="SUPFAM" id="SSF101332">
    <property type="entry name" value="Hypothetical protein MTH393"/>
    <property type="match status" value="1"/>
</dbReference>
<proteinExistence type="predicted"/>